<dbReference type="EMBL" id="CM042013">
    <property type="protein sequence ID" value="KAI3737180.1"/>
    <property type="molecule type" value="Genomic_DNA"/>
</dbReference>
<reference evidence="1 2" key="2">
    <citation type="journal article" date="2022" name="Mol. Ecol. Resour.">
        <title>The genomes of chicory, endive, great burdock and yacon provide insights into Asteraceae paleo-polyploidization history and plant inulin production.</title>
        <authorList>
            <person name="Fan W."/>
            <person name="Wang S."/>
            <person name="Wang H."/>
            <person name="Wang A."/>
            <person name="Jiang F."/>
            <person name="Liu H."/>
            <person name="Zhao H."/>
            <person name="Xu D."/>
            <person name="Zhang Y."/>
        </authorList>
    </citation>
    <scope>NUCLEOTIDE SEQUENCE [LARGE SCALE GENOMIC DNA]</scope>
    <source>
        <strain evidence="2">cv. Punajuju</strain>
        <tissue evidence="1">Leaves</tissue>
    </source>
</reference>
<comment type="caution">
    <text evidence="1">The sequence shown here is derived from an EMBL/GenBank/DDBJ whole genome shotgun (WGS) entry which is preliminary data.</text>
</comment>
<name>A0ACB9CSI7_CICIN</name>
<proteinExistence type="predicted"/>
<protein>
    <submittedName>
        <fullName evidence="1">Uncharacterized protein</fullName>
    </submittedName>
</protein>
<evidence type="ECO:0000313" key="1">
    <source>
        <dbReference type="EMBL" id="KAI3737180.1"/>
    </source>
</evidence>
<accession>A0ACB9CSI7</accession>
<dbReference type="Proteomes" id="UP001055811">
    <property type="component" value="Linkage Group LG05"/>
</dbReference>
<keyword evidence="2" id="KW-1185">Reference proteome</keyword>
<evidence type="ECO:0000313" key="2">
    <source>
        <dbReference type="Proteomes" id="UP001055811"/>
    </source>
</evidence>
<organism evidence="1 2">
    <name type="scientific">Cichorium intybus</name>
    <name type="common">Chicory</name>
    <dbReference type="NCBI Taxonomy" id="13427"/>
    <lineage>
        <taxon>Eukaryota</taxon>
        <taxon>Viridiplantae</taxon>
        <taxon>Streptophyta</taxon>
        <taxon>Embryophyta</taxon>
        <taxon>Tracheophyta</taxon>
        <taxon>Spermatophyta</taxon>
        <taxon>Magnoliopsida</taxon>
        <taxon>eudicotyledons</taxon>
        <taxon>Gunneridae</taxon>
        <taxon>Pentapetalae</taxon>
        <taxon>asterids</taxon>
        <taxon>campanulids</taxon>
        <taxon>Asterales</taxon>
        <taxon>Asteraceae</taxon>
        <taxon>Cichorioideae</taxon>
        <taxon>Cichorieae</taxon>
        <taxon>Cichoriinae</taxon>
        <taxon>Cichorium</taxon>
    </lineage>
</organism>
<gene>
    <name evidence="1" type="ORF">L2E82_27175</name>
</gene>
<reference evidence="2" key="1">
    <citation type="journal article" date="2022" name="Mol. Ecol. Resour.">
        <title>The genomes of chicory, endive, great burdock and yacon provide insights into Asteraceae palaeo-polyploidization history and plant inulin production.</title>
        <authorList>
            <person name="Fan W."/>
            <person name="Wang S."/>
            <person name="Wang H."/>
            <person name="Wang A."/>
            <person name="Jiang F."/>
            <person name="Liu H."/>
            <person name="Zhao H."/>
            <person name="Xu D."/>
            <person name="Zhang Y."/>
        </authorList>
    </citation>
    <scope>NUCLEOTIDE SEQUENCE [LARGE SCALE GENOMIC DNA]</scope>
    <source>
        <strain evidence="2">cv. Punajuju</strain>
    </source>
</reference>
<sequence>MTSHKLVMESHKHLDDTQQMMDETHFFLVPVLSFIFLILIFKLLIHKKVRNLPPSPPSLPVIGHLHLIKGPIHRVLEQLSSKYGPIMALRFGSRPVIVVTSPSAVEECFTRNDIVLANRPLLLSGKYLDYDHTTLGAVPYGRLWRDLRRITTLELFSTTRLKAYMGVRHDEAKFLVKSLFQDAGQDFERVEMRSRIQALSFNIVMRVVADKRYYGTEVADFEEAKKFRDIIRDIFEVSGASNPGDFIPFLRWIDFQGFQKRLSKLQRESDSFSQSLIEERRSKRRNSSSDEGKSKTFIDAMLSLQESEPEYYTDDIIKGNILTLLLAGTDTSSGTIEWAMSLLLNHPGELEKARAEIDEYVGQERLVQETDLPNLPYIQCIVNETLRLFPAAPLLVPHEPSEDCTIGGFDVSRGTMVLVNAWAIHRDPKVWDNPLSFKPERFEGLGNEGYRFIPFGMGRRQCPGSGLANKVVSLALASFIQCFEWERVGEELVGLSEGKGLTMPKNEALEAMCRAREKMSRVLTEL</sequence>